<feature type="non-terminal residue" evidence="4">
    <location>
        <position position="708"/>
    </location>
</feature>
<evidence type="ECO:0000256" key="3">
    <source>
        <dbReference type="SAM" id="MobiDB-lite"/>
    </source>
</evidence>
<sequence>MGNHKGRDGSHASSGFQTLVSLTRRRHRSKGDIAEELSIRWAERSNTAVDVNVCCRNGQLAQQFVCLGRFCGSICGRADEQGALSCCSFLGWEELDVVDPEAEKAGKGSDKPDAGLHQEVSTPLVQKDSWQLNTNERKRAWGTKQFQQYIGMDVTSLLSVPVWIMEPFTILQKAAEIMEYTDLLDKADQCENPHERCGCKAGTPRCQQWVQPPLPVFFGAAARCLHVCMYAWLPCHCLTRRFAWLAAYCVSPFGSAERAWKPFNPILGETFQVEVGNGVQYLAEQVSHHPPVCAAHAENKHFKYDLVSAPTTKFLGNSLEVYPYGRTRITLRSTGEVYTLVPPNAMVHNIVIGRTWVDAFGPLYIGCASTGAQCVLEFTPCGWFSYGRYEFSGWVQDKEGRKHIRLSGKWNQYCDMVPCDAEGVPLEGAESTRLWTCAPKPANDYYSFTHFAHLLNKSDNIRTPLPSDSRRRPDRAALAAGVSSTAGSEKYRLEEMQRAEKRERDRRNDKWQPLWFDPVDAPQLLPGELDVAKVPFWQFNGKFMQARLEGTSGADEVGQGGGAAGHDMRHKQQQRHVCTLWGEAAGQAGAGSLVGRQWQWAERWPCHSGGVALAGGRWGSVNGARSSVLAGVSDPARLLQRVSALAVACLNNRSFTCCVQRFGITTTATATLRTSTSARFTRPGAGPSIPPGKQREERRAEWKTQRRQ</sequence>
<protein>
    <recommendedName>
        <fullName evidence="6">Oxysterol-binding protein</fullName>
    </recommendedName>
</protein>
<name>A0A699ZEX7_HAELA</name>
<accession>A0A699ZEX7</accession>
<dbReference type="FunFam" id="2.40.160.120:FF:000001">
    <property type="entry name" value="Oxysterol-binding protein"/>
    <property type="match status" value="1"/>
</dbReference>
<dbReference type="EMBL" id="BLLF01001523">
    <property type="protein sequence ID" value="GFH19810.1"/>
    <property type="molecule type" value="Genomic_DNA"/>
</dbReference>
<dbReference type="AlphaFoldDB" id="A0A699ZEX7"/>
<feature type="region of interest" description="Disordered" evidence="3">
    <location>
        <begin position="488"/>
        <end position="507"/>
    </location>
</feature>
<evidence type="ECO:0000313" key="5">
    <source>
        <dbReference type="Proteomes" id="UP000485058"/>
    </source>
</evidence>
<dbReference type="InterPro" id="IPR000648">
    <property type="entry name" value="Oxysterol-bd"/>
</dbReference>
<gene>
    <name evidence="4" type="ORF">HaLaN_16828</name>
</gene>
<dbReference type="GO" id="GO:0120009">
    <property type="term" value="P:intermembrane lipid transfer"/>
    <property type="evidence" value="ECO:0007669"/>
    <property type="project" value="UniProtKB-ARBA"/>
</dbReference>
<dbReference type="Pfam" id="PF01237">
    <property type="entry name" value="Oxysterol_BP"/>
    <property type="match status" value="2"/>
</dbReference>
<evidence type="ECO:0008006" key="6">
    <source>
        <dbReference type="Google" id="ProtNLM"/>
    </source>
</evidence>
<feature type="non-terminal residue" evidence="4">
    <location>
        <position position="1"/>
    </location>
</feature>
<organism evidence="4 5">
    <name type="scientific">Haematococcus lacustris</name>
    <name type="common">Green alga</name>
    <name type="synonym">Haematococcus pluvialis</name>
    <dbReference type="NCBI Taxonomy" id="44745"/>
    <lineage>
        <taxon>Eukaryota</taxon>
        <taxon>Viridiplantae</taxon>
        <taxon>Chlorophyta</taxon>
        <taxon>core chlorophytes</taxon>
        <taxon>Chlorophyceae</taxon>
        <taxon>CS clade</taxon>
        <taxon>Chlamydomonadales</taxon>
        <taxon>Haematococcaceae</taxon>
        <taxon>Haematococcus</taxon>
    </lineage>
</organism>
<dbReference type="PROSITE" id="PS01013">
    <property type="entry name" value="OSBP"/>
    <property type="match status" value="1"/>
</dbReference>
<proteinExistence type="inferred from homology"/>
<comment type="caution">
    <text evidence="4">The sequence shown here is derived from an EMBL/GenBank/DDBJ whole genome shotgun (WGS) entry which is preliminary data.</text>
</comment>
<dbReference type="GO" id="GO:0032934">
    <property type="term" value="F:sterol binding"/>
    <property type="evidence" value="ECO:0007669"/>
    <property type="project" value="TreeGrafter"/>
</dbReference>
<keyword evidence="5" id="KW-1185">Reference proteome</keyword>
<dbReference type="InterPro" id="IPR018494">
    <property type="entry name" value="Oxysterol-bd_CS"/>
</dbReference>
<dbReference type="Proteomes" id="UP000485058">
    <property type="component" value="Unassembled WGS sequence"/>
</dbReference>
<reference evidence="4 5" key="1">
    <citation type="submission" date="2020-02" db="EMBL/GenBank/DDBJ databases">
        <title>Draft genome sequence of Haematococcus lacustris strain NIES-144.</title>
        <authorList>
            <person name="Morimoto D."/>
            <person name="Nakagawa S."/>
            <person name="Yoshida T."/>
            <person name="Sawayama S."/>
        </authorList>
    </citation>
    <scope>NUCLEOTIDE SEQUENCE [LARGE SCALE GENOMIC DNA]</scope>
    <source>
        <strain evidence="4 5">NIES-144</strain>
    </source>
</reference>
<dbReference type="GO" id="GO:0016020">
    <property type="term" value="C:membrane"/>
    <property type="evidence" value="ECO:0007669"/>
    <property type="project" value="TreeGrafter"/>
</dbReference>
<evidence type="ECO:0000256" key="1">
    <source>
        <dbReference type="ARBA" id="ARBA00008842"/>
    </source>
</evidence>
<feature type="region of interest" description="Disordered" evidence="3">
    <location>
        <begin position="462"/>
        <end position="483"/>
    </location>
</feature>
<comment type="similarity">
    <text evidence="1 2">Belongs to the OSBP family.</text>
</comment>
<dbReference type="Gene3D" id="2.40.160.120">
    <property type="match status" value="1"/>
</dbReference>
<dbReference type="Gene3D" id="3.30.70.3490">
    <property type="match status" value="1"/>
</dbReference>
<evidence type="ECO:0000313" key="4">
    <source>
        <dbReference type="EMBL" id="GFH19810.1"/>
    </source>
</evidence>
<evidence type="ECO:0000256" key="2">
    <source>
        <dbReference type="RuleBase" id="RU003844"/>
    </source>
</evidence>
<feature type="compositionally biased region" description="Basic and acidic residues" evidence="3">
    <location>
        <begin position="489"/>
        <end position="507"/>
    </location>
</feature>
<dbReference type="InterPro" id="IPR037239">
    <property type="entry name" value="OSBP_sf"/>
</dbReference>
<feature type="compositionally biased region" description="Basic and acidic residues" evidence="3">
    <location>
        <begin position="693"/>
        <end position="708"/>
    </location>
</feature>
<dbReference type="SUPFAM" id="SSF144000">
    <property type="entry name" value="Oxysterol-binding protein-like"/>
    <property type="match status" value="2"/>
</dbReference>
<feature type="region of interest" description="Disordered" evidence="3">
    <location>
        <begin position="675"/>
        <end position="708"/>
    </location>
</feature>
<dbReference type="GO" id="GO:0005829">
    <property type="term" value="C:cytosol"/>
    <property type="evidence" value="ECO:0007669"/>
    <property type="project" value="TreeGrafter"/>
</dbReference>
<dbReference type="PANTHER" id="PTHR10972">
    <property type="entry name" value="OXYSTEROL-BINDING PROTEIN-RELATED"/>
    <property type="match status" value="1"/>
</dbReference>
<dbReference type="PANTHER" id="PTHR10972:SF136">
    <property type="entry name" value="OXYSTEROL-BINDING PROTEIN 8"/>
    <property type="match status" value="1"/>
</dbReference>